<evidence type="ECO:0000313" key="2">
    <source>
        <dbReference type="Proteomes" id="UP000002028"/>
    </source>
</evidence>
<dbReference type="Proteomes" id="UP000002028">
    <property type="component" value="Chromosome"/>
</dbReference>
<dbReference type="HOGENOM" id="CLU_1694428_0_0_10"/>
<dbReference type="EMBL" id="CP001769">
    <property type="protein sequence ID" value="ADB39095.1"/>
    <property type="molecule type" value="Genomic_DNA"/>
</dbReference>
<organism evidence="1 2">
    <name type="scientific">Spirosoma linguale (strain ATCC 33905 / DSM 74 / LMG 10896 / Claus 1)</name>
    <dbReference type="NCBI Taxonomy" id="504472"/>
    <lineage>
        <taxon>Bacteria</taxon>
        <taxon>Pseudomonadati</taxon>
        <taxon>Bacteroidota</taxon>
        <taxon>Cytophagia</taxon>
        <taxon>Cytophagales</taxon>
        <taxon>Cytophagaceae</taxon>
        <taxon>Spirosoma</taxon>
    </lineage>
</organism>
<evidence type="ECO:0000313" key="1">
    <source>
        <dbReference type="EMBL" id="ADB39095.1"/>
    </source>
</evidence>
<accession>D2QLE8</accession>
<sequence>MSETNKGGRPTKSIDWTVVEQMLKAGSSGGAVADFFGMNRDHFYRRVRQEKNVHLSLWQAQCKAFTRHSLRVAQIKEALGYEYEKTETIYETLPDGSRVAVGSRVTKLYHPPSASMLIFLGKNMLAQSDKPELNGNSEGVFGKVPHYRFVGDDDE</sequence>
<dbReference type="KEGG" id="sli:Slin_3084"/>
<gene>
    <name evidence="1" type="ordered locus">Slin_3084</name>
</gene>
<reference evidence="1 2" key="1">
    <citation type="journal article" date="2010" name="Stand. Genomic Sci.">
        <title>Complete genome sequence of Spirosoma linguale type strain (1).</title>
        <authorList>
            <person name="Lail K."/>
            <person name="Sikorski J."/>
            <person name="Saunders E."/>
            <person name="Lapidus A."/>
            <person name="Glavina Del Rio T."/>
            <person name="Copeland A."/>
            <person name="Tice H."/>
            <person name="Cheng J.-F."/>
            <person name="Lucas S."/>
            <person name="Nolan M."/>
            <person name="Bruce D."/>
            <person name="Goodwin L."/>
            <person name="Pitluck S."/>
            <person name="Ivanova N."/>
            <person name="Mavromatis K."/>
            <person name="Ovchinnikova G."/>
            <person name="Pati A."/>
            <person name="Chen A."/>
            <person name="Palaniappan K."/>
            <person name="Land M."/>
            <person name="Hauser L."/>
            <person name="Chang Y.-J."/>
            <person name="Jeffries C.D."/>
            <person name="Chain P."/>
            <person name="Brettin T."/>
            <person name="Detter J.C."/>
            <person name="Schuetze A."/>
            <person name="Rohde M."/>
            <person name="Tindall B.J."/>
            <person name="Goeker M."/>
            <person name="Bristow J."/>
            <person name="Eisen J.A."/>
            <person name="Markowitz V."/>
            <person name="Hugenholtz P."/>
            <person name="Kyrpides N.C."/>
            <person name="Klenk H.-P."/>
            <person name="Chen F."/>
        </authorList>
    </citation>
    <scope>NUCLEOTIDE SEQUENCE [LARGE SCALE GENOMIC DNA]</scope>
    <source>
        <strain evidence="2">ATCC 33905 / DSM 74 / LMG 10896 / Claus 1</strain>
    </source>
</reference>
<dbReference type="AlphaFoldDB" id="D2QLE8"/>
<keyword evidence="2" id="KW-1185">Reference proteome</keyword>
<dbReference type="RefSeq" id="WP_012927622.1">
    <property type="nucleotide sequence ID" value="NC_013730.1"/>
</dbReference>
<name>D2QLE8_SPILD</name>
<proteinExistence type="predicted"/>
<protein>
    <submittedName>
        <fullName evidence="1">Uncharacterized protein</fullName>
    </submittedName>
</protein>